<dbReference type="GO" id="GO:0005829">
    <property type="term" value="C:cytosol"/>
    <property type="evidence" value="ECO:0007669"/>
    <property type="project" value="TreeGrafter"/>
</dbReference>
<reference evidence="2" key="1">
    <citation type="submission" date="2021-01" db="EMBL/GenBank/DDBJ databases">
        <title>Whole genome shotgun sequence of Demequina activiva NBRC 110675.</title>
        <authorList>
            <person name="Komaki H."/>
            <person name="Tamura T."/>
        </authorList>
    </citation>
    <scope>NUCLEOTIDE SEQUENCE</scope>
    <source>
        <strain evidence="2">NBRC 110675</strain>
    </source>
</reference>
<dbReference type="InterPro" id="IPR050712">
    <property type="entry name" value="NAD(P)H-dep_reductase"/>
</dbReference>
<dbReference type="InterPro" id="IPR005025">
    <property type="entry name" value="FMN_Rdtase-like_dom"/>
</dbReference>
<sequence>MAQPTQAAPLPTPSLEGLTMPRIGIIVGSTASNSINRKVANVLPTLVNDDVEFTFLDIADLPLYNYELDGNWPEVATEFKNSVEAVDGVIIVTPEYSRSIPGALKNALDWASRPWGQNSFTRKPVAIMGASIGSTGTAMAQQHLRNILGHFDSPTLGQPETFFHFSADAFGADGSLQDEAQLAVLRNFAEAAVAHIESHAHSAAAV</sequence>
<keyword evidence="3" id="KW-1185">Reference proteome</keyword>
<evidence type="ECO:0000313" key="2">
    <source>
        <dbReference type="EMBL" id="GIG55205.1"/>
    </source>
</evidence>
<dbReference type="Pfam" id="PF03358">
    <property type="entry name" value="FMN_red"/>
    <property type="match status" value="1"/>
</dbReference>
<dbReference type="EMBL" id="BONR01000004">
    <property type="protein sequence ID" value="GIG55205.1"/>
    <property type="molecule type" value="Genomic_DNA"/>
</dbReference>
<name>A0A919Q7I5_9MICO</name>
<proteinExistence type="predicted"/>
<dbReference type="GO" id="GO:0016491">
    <property type="term" value="F:oxidoreductase activity"/>
    <property type="evidence" value="ECO:0007669"/>
    <property type="project" value="InterPro"/>
</dbReference>
<dbReference type="PANTHER" id="PTHR30543">
    <property type="entry name" value="CHROMATE REDUCTASE"/>
    <property type="match status" value="1"/>
</dbReference>
<dbReference type="SUPFAM" id="SSF52218">
    <property type="entry name" value="Flavoproteins"/>
    <property type="match status" value="1"/>
</dbReference>
<evidence type="ECO:0000313" key="3">
    <source>
        <dbReference type="Proteomes" id="UP000652354"/>
    </source>
</evidence>
<gene>
    <name evidence="2" type="ORF">Dac01nite_19570</name>
</gene>
<dbReference type="InterPro" id="IPR029039">
    <property type="entry name" value="Flavoprotein-like_sf"/>
</dbReference>
<evidence type="ECO:0000259" key="1">
    <source>
        <dbReference type="Pfam" id="PF03358"/>
    </source>
</evidence>
<accession>A0A919Q7I5</accession>
<dbReference type="Proteomes" id="UP000652354">
    <property type="component" value="Unassembled WGS sequence"/>
</dbReference>
<dbReference type="AlphaFoldDB" id="A0A919Q7I5"/>
<organism evidence="2 3">
    <name type="scientific">Demequina activiva</name>
    <dbReference type="NCBI Taxonomy" id="1582364"/>
    <lineage>
        <taxon>Bacteria</taxon>
        <taxon>Bacillati</taxon>
        <taxon>Actinomycetota</taxon>
        <taxon>Actinomycetes</taxon>
        <taxon>Micrococcales</taxon>
        <taxon>Demequinaceae</taxon>
        <taxon>Demequina</taxon>
    </lineage>
</organism>
<comment type="caution">
    <text evidence="2">The sequence shown here is derived from an EMBL/GenBank/DDBJ whole genome shotgun (WGS) entry which is preliminary data.</text>
</comment>
<feature type="domain" description="NADPH-dependent FMN reductase-like" evidence="1">
    <location>
        <begin position="21"/>
        <end position="165"/>
    </location>
</feature>
<protein>
    <submittedName>
        <fullName evidence="2">NADPH-dependent oxidoreductase</fullName>
    </submittedName>
</protein>
<dbReference type="Gene3D" id="3.40.50.360">
    <property type="match status" value="1"/>
</dbReference>
<dbReference type="GO" id="GO:0010181">
    <property type="term" value="F:FMN binding"/>
    <property type="evidence" value="ECO:0007669"/>
    <property type="project" value="TreeGrafter"/>
</dbReference>
<dbReference type="PANTHER" id="PTHR30543:SF21">
    <property type="entry name" value="NAD(P)H-DEPENDENT FMN REDUCTASE LOT6"/>
    <property type="match status" value="1"/>
</dbReference>